<dbReference type="EMBL" id="CAKKTJ010000326">
    <property type="protein sequence ID" value="CAH0481077.1"/>
    <property type="molecule type" value="Genomic_DNA"/>
</dbReference>
<sequence length="155" mass="17931">MLDADESFGCRETFILPRAIDTEEMHVSSSDSSQAGEIDPQVTVSIEEPALSQSPIVADVGTVQQAMAELLRMQHAIATRPDNSSIKELEKIYEMRLREKEEKTKQRGLELQIEMQRTRWRQLNLEFEKEECKKDREKQAKLITSLLERLEPKRS</sequence>
<reference evidence="1" key="1">
    <citation type="submission" date="2021-11" db="EMBL/GenBank/DDBJ databases">
        <authorList>
            <person name="Islam A."/>
            <person name="Islam S."/>
            <person name="Flora M.S."/>
            <person name="Rahman M."/>
            <person name="Ziaur R.M."/>
            <person name="Epstein J.H."/>
            <person name="Hassan M."/>
            <person name="Klassen M."/>
            <person name="Woodard K."/>
            <person name="Webb A."/>
            <person name="Webby R.J."/>
            <person name="El Zowalaty M.E."/>
        </authorList>
    </citation>
    <scope>NUCLEOTIDE SEQUENCE</scope>
    <source>
        <strain evidence="1">Pbs3</strain>
    </source>
</reference>
<comment type="caution">
    <text evidence="1">The sequence shown here is derived from an EMBL/GenBank/DDBJ whole genome shotgun (WGS) entry which is preliminary data.</text>
</comment>
<protein>
    <submittedName>
        <fullName evidence="1">Uncharacterized protein</fullName>
    </submittedName>
</protein>
<accession>A0AAU9LA15</accession>
<name>A0AAU9LA15_9STRA</name>
<gene>
    <name evidence="1" type="ORF">PBS003_LOCUS7687</name>
</gene>
<dbReference type="Proteomes" id="UP001160483">
    <property type="component" value="Unassembled WGS sequence"/>
</dbReference>
<dbReference type="AlphaFoldDB" id="A0AAU9LA15"/>
<organism evidence="1 2">
    <name type="scientific">Peronospora belbahrii</name>
    <dbReference type="NCBI Taxonomy" id="622444"/>
    <lineage>
        <taxon>Eukaryota</taxon>
        <taxon>Sar</taxon>
        <taxon>Stramenopiles</taxon>
        <taxon>Oomycota</taxon>
        <taxon>Peronosporomycetes</taxon>
        <taxon>Peronosporales</taxon>
        <taxon>Peronosporaceae</taxon>
        <taxon>Peronospora</taxon>
    </lineage>
</organism>
<evidence type="ECO:0000313" key="2">
    <source>
        <dbReference type="Proteomes" id="UP001160483"/>
    </source>
</evidence>
<evidence type="ECO:0000313" key="1">
    <source>
        <dbReference type="EMBL" id="CAH0481077.1"/>
    </source>
</evidence>
<proteinExistence type="predicted"/>